<protein>
    <submittedName>
        <fullName evidence="7">Trascriptional regulator</fullName>
    </submittedName>
</protein>
<keyword evidence="5" id="KW-0472">Membrane</keyword>
<dbReference type="Gene3D" id="3.40.630.190">
    <property type="entry name" value="LCP protein"/>
    <property type="match status" value="1"/>
</dbReference>
<dbReference type="PANTHER" id="PTHR33392">
    <property type="entry name" value="POLYISOPRENYL-TEICHOIC ACID--PEPTIDOGLYCAN TEICHOIC ACID TRANSFERASE TAGU"/>
    <property type="match status" value="1"/>
</dbReference>
<dbReference type="Pfam" id="PF03816">
    <property type="entry name" value="LytR_cpsA_psr"/>
    <property type="match status" value="1"/>
</dbReference>
<comment type="similarity">
    <text evidence="1">Belongs to the LytR/CpsA/Psr (LCP) family.</text>
</comment>
<gene>
    <name evidence="7" type="ORF">N782_00275</name>
</gene>
<evidence type="ECO:0000259" key="6">
    <source>
        <dbReference type="Pfam" id="PF03816"/>
    </source>
</evidence>
<reference evidence="7 8" key="1">
    <citation type="journal article" date="2015" name="Stand. Genomic Sci.">
        <title>High quality draft genome sequence of the moderately halophilic bacterium Pontibacillus yanchengensis Y32(T) and comparison among Pontibacillus genomes.</title>
        <authorList>
            <person name="Huang J."/>
            <person name="Qiao Z.X."/>
            <person name="Tang J.W."/>
            <person name="Wang G."/>
        </authorList>
    </citation>
    <scope>NUCLEOTIDE SEQUENCE [LARGE SCALE GENOMIC DNA]</scope>
    <source>
        <strain evidence="7 8">Y32</strain>
    </source>
</reference>
<evidence type="ECO:0000256" key="3">
    <source>
        <dbReference type="ARBA" id="ARBA00022968"/>
    </source>
</evidence>
<dbReference type="InterPro" id="IPR050922">
    <property type="entry name" value="LytR/CpsA/Psr_CW_biosynth"/>
</dbReference>
<sequence length="324" mass="37371">MKMTRKKKILKRKRVWLIFIILFFSVCGWLFYMYSEVRNTVDSVYTPLEEDGLMGHHDEKSSFQLQDLNPIQRKSGEDIEESLTFLLAGVDERNNDVGRSDALMLVTVNRKKDSMKMVSIPRDTRTEIVGDGRVTKINHSYAYGGMQMTVNTVEQFLDIPIDHYVRVNMEGFQDTIDLLDGVVVKNDFPFSYKGYLFKDGMITLQNGDEALAFTRMRKKDPDGDFGRQERQRRVITSMMDELASFTSITKVKGLLDIVSNNVATNMKLDRMLSIQRHFASTRKNTEKLSLNGTGQTIDGLWYYIVSEEERNRVSSILKNHLQSP</sequence>
<dbReference type="RefSeq" id="WP_036815038.1">
    <property type="nucleotide sequence ID" value="NZ_AVBF01000001.1"/>
</dbReference>
<dbReference type="PANTHER" id="PTHR33392:SF6">
    <property type="entry name" value="POLYISOPRENYL-TEICHOIC ACID--PEPTIDOGLYCAN TEICHOIC ACID TRANSFERASE TAGU"/>
    <property type="match status" value="1"/>
</dbReference>
<feature type="domain" description="Cell envelope-related transcriptional attenuator" evidence="6">
    <location>
        <begin position="99"/>
        <end position="243"/>
    </location>
</feature>
<dbReference type="OrthoDB" id="27330at2"/>
<keyword evidence="8" id="KW-1185">Reference proteome</keyword>
<accession>A0A0A2TKE1</accession>
<evidence type="ECO:0000256" key="1">
    <source>
        <dbReference type="ARBA" id="ARBA00006068"/>
    </source>
</evidence>
<keyword evidence="2 5" id="KW-0812">Transmembrane</keyword>
<dbReference type="GO" id="GO:0071555">
    <property type="term" value="P:cell wall organization"/>
    <property type="evidence" value="ECO:0007669"/>
    <property type="project" value="UniProtKB-KW"/>
</dbReference>
<evidence type="ECO:0000256" key="5">
    <source>
        <dbReference type="SAM" id="Phobius"/>
    </source>
</evidence>
<keyword evidence="4 5" id="KW-1133">Transmembrane helix</keyword>
<evidence type="ECO:0000256" key="4">
    <source>
        <dbReference type="ARBA" id="ARBA00022989"/>
    </source>
</evidence>
<dbReference type="InterPro" id="IPR004474">
    <property type="entry name" value="LytR_CpsA_psr"/>
</dbReference>
<dbReference type="EMBL" id="AVBF01000001">
    <property type="protein sequence ID" value="KGP74556.1"/>
    <property type="molecule type" value="Genomic_DNA"/>
</dbReference>
<dbReference type="NCBIfam" id="TIGR00350">
    <property type="entry name" value="lytR_cpsA_psr"/>
    <property type="match status" value="1"/>
</dbReference>
<keyword evidence="3" id="KW-0735">Signal-anchor</keyword>
<evidence type="ECO:0000256" key="2">
    <source>
        <dbReference type="ARBA" id="ARBA00022692"/>
    </source>
</evidence>
<feature type="transmembrane region" description="Helical" evidence="5">
    <location>
        <begin position="15"/>
        <end position="34"/>
    </location>
</feature>
<dbReference type="STRING" id="1385514.N782_00275"/>
<proteinExistence type="inferred from homology"/>
<name>A0A0A2TKE1_9BACI</name>
<evidence type="ECO:0000313" key="7">
    <source>
        <dbReference type="EMBL" id="KGP74556.1"/>
    </source>
</evidence>
<comment type="caution">
    <text evidence="7">The sequence shown here is derived from an EMBL/GenBank/DDBJ whole genome shotgun (WGS) entry which is preliminary data.</text>
</comment>
<dbReference type="eggNOG" id="COG1316">
    <property type="taxonomic scope" value="Bacteria"/>
</dbReference>
<dbReference type="Proteomes" id="UP000030147">
    <property type="component" value="Unassembled WGS sequence"/>
</dbReference>
<organism evidence="7 8">
    <name type="scientific">Pontibacillus yanchengensis Y32</name>
    <dbReference type="NCBI Taxonomy" id="1385514"/>
    <lineage>
        <taxon>Bacteria</taxon>
        <taxon>Bacillati</taxon>
        <taxon>Bacillota</taxon>
        <taxon>Bacilli</taxon>
        <taxon>Bacillales</taxon>
        <taxon>Bacillaceae</taxon>
        <taxon>Pontibacillus</taxon>
    </lineage>
</organism>
<dbReference type="AlphaFoldDB" id="A0A0A2TKE1"/>
<evidence type="ECO:0000313" key="8">
    <source>
        <dbReference type="Proteomes" id="UP000030147"/>
    </source>
</evidence>